<keyword evidence="3" id="KW-1185">Reference proteome</keyword>
<gene>
    <name evidence="2" type="ORF">Shpa_47</name>
</gene>
<proteinExistence type="predicted"/>
<name>A0A0U2BXW1_9CAUD</name>
<dbReference type="EMBL" id="KR072689">
    <property type="protein sequence ID" value="AKG94558.1"/>
    <property type="molecule type" value="Genomic_DNA"/>
</dbReference>
<evidence type="ECO:0000256" key="1">
    <source>
        <dbReference type="SAM" id="MobiDB-lite"/>
    </source>
</evidence>
<organism evidence="2 3">
    <name type="scientific">Paracoccus phage Shpa</name>
    <dbReference type="NCBI Taxonomy" id="1647282"/>
    <lineage>
        <taxon>Viruses</taxon>
        <taxon>Duplodnaviria</taxon>
        <taxon>Heunggongvirae</taxon>
        <taxon>Uroviricota</taxon>
        <taxon>Caudoviricetes</taxon>
        <taxon>Vhulanivirus</taxon>
        <taxon>Vhulanivirus Shpa</taxon>
    </lineage>
</organism>
<protein>
    <submittedName>
        <fullName evidence="2">Uncharacterized protein</fullName>
    </submittedName>
</protein>
<accession>A0A0U2BXW1</accession>
<evidence type="ECO:0000313" key="3">
    <source>
        <dbReference type="Proteomes" id="UP000223061"/>
    </source>
</evidence>
<evidence type="ECO:0000313" key="2">
    <source>
        <dbReference type="EMBL" id="AKG94558.1"/>
    </source>
</evidence>
<dbReference type="Proteomes" id="UP000223061">
    <property type="component" value="Segment"/>
</dbReference>
<reference evidence="2 3" key="1">
    <citation type="submission" date="2015-04" db="EMBL/GenBank/DDBJ databases">
        <title>Isolation and characterization of bacteriophages from East Africa Rift Valley soda lakes.</title>
        <authorList>
            <person name="van Zyl L.J."/>
            <person name="Nemavhulani S."/>
            <person name="Cowan D.A."/>
            <person name="Trindade M.I."/>
        </authorList>
    </citation>
    <scope>NUCLEOTIDE SEQUENCE [LARGE SCALE GENOMIC DNA]</scope>
</reference>
<sequence>MQEAYHGAGSKAKRSPKERSATPGRVTMLPQVALNDLGQSHHQIGLSDGPAPASKIAEA</sequence>
<feature type="region of interest" description="Disordered" evidence="1">
    <location>
        <begin position="1"/>
        <end position="59"/>
    </location>
</feature>